<evidence type="ECO:0000256" key="14">
    <source>
        <dbReference type="PROSITE-ProRule" id="PRU10133"/>
    </source>
</evidence>
<proteinExistence type="inferred from homology"/>
<evidence type="ECO:0000256" key="3">
    <source>
        <dbReference type="ARBA" id="ARBA00022786"/>
    </source>
</evidence>
<evidence type="ECO:0000256" key="5">
    <source>
        <dbReference type="ARBA" id="ARBA00022843"/>
    </source>
</evidence>
<comment type="caution">
    <text evidence="17">The sequence shown here is derived from an EMBL/GenBank/DDBJ whole genome shotgun (WGS) entry which is preliminary data.</text>
</comment>
<dbReference type="InterPro" id="IPR016135">
    <property type="entry name" value="UBQ-conjugating_enzyme/RWD"/>
</dbReference>
<dbReference type="FunFam" id="3.10.110.10:FF:000078">
    <property type="entry name" value="ubiquitin-conjugating enzyme E2 H isoform X2"/>
    <property type="match status" value="1"/>
</dbReference>
<reference evidence="18" key="2">
    <citation type="submission" date="2015-07" db="EMBL/GenBank/DDBJ databases">
        <title>Contrasting host-pathogen interactions and genome evolution in two generalist and specialist microsporidian pathogens of mosquitoes.</title>
        <authorList>
            <consortium name="The Broad Institute Genomics Platform"/>
            <consortium name="The Broad Institute Genome Sequencing Center for Infectious Disease"/>
            <person name="Cuomo C.A."/>
            <person name="Sanscrainte N.D."/>
            <person name="Goldberg J.M."/>
            <person name="Heiman D."/>
            <person name="Young S."/>
            <person name="Zeng Q."/>
            <person name="Becnel J.J."/>
            <person name="Birren B.W."/>
        </authorList>
    </citation>
    <scope>NUCLEOTIDE SEQUENCE [LARGE SCALE GENOMIC DNA]</scope>
    <source>
        <strain evidence="18">USNM 41457</strain>
    </source>
</reference>
<reference evidence="17 18" key="1">
    <citation type="submission" date="2011-08" db="EMBL/GenBank/DDBJ databases">
        <authorList>
            <person name="Liu Z.J."/>
            <person name="Shi F.L."/>
            <person name="Lu J.Q."/>
            <person name="Li M."/>
            <person name="Wang Z.L."/>
        </authorList>
    </citation>
    <scope>NUCLEOTIDE SEQUENCE [LARGE SCALE GENOMIC DNA]</scope>
    <source>
        <strain evidence="17 18">USNM 41457</strain>
    </source>
</reference>
<dbReference type="PANTHER" id="PTHR24068">
    <property type="entry name" value="UBIQUITIN-CONJUGATING ENZYME E2"/>
    <property type="match status" value="1"/>
</dbReference>
<evidence type="ECO:0000313" key="18">
    <source>
        <dbReference type="Proteomes" id="UP000003163"/>
    </source>
</evidence>
<feature type="domain" description="UBC core" evidence="16">
    <location>
        <begin position="1"/>
        <end position="147"/>
    </location>
</feature>
<dbReference type="InterPro" id="IPR023313">
    <property type="entry name" value="UBQ-conjugating_AS"/>
</dbReference>
<dbReference type="InterPro" id="IPR000608">
    <property type="entry name" value="UBC"/>
</dbReference>
<dbReference type="GO" id="GO:0005524">
    <property type="term" value="F:ATP binding"/>
    <property type="evidence" value="ECO:0007669"/>
    <property type="project" value="UniProtKB-UniRule"/>
</dbReference>
<feature type="active site" description="Glycyl thioester intermediate" evidence="14">
    <location>
        <position position="84"/>
    </location>
</feature>
<keyword evidence="18" id="KW-1185">Reference proteome</keyword>
<organism evidence="17 18">
    <name type="scientific">Edhazardia aedis (strain USNM 41457)</name>
    <name type="common">Microsporidian parasite</name>
    <dbReference type="NCBI Taxonomy" id="1003232"/>
    <lineage>
        <taxon>Eukaryota</taxon>
        <taxon>Fungi</taxon>
        <taxon>Fungi incertae sedis</taxon>
        <taxon>Microsporidia</taxon>
        <taxon>Edhazardia</taxon>
    </lineage>
</organism>
<evidence type="ECO:0000256" key="12">
    <source>
        <dbReference type="ARBA" id="ARBA00078369"/>
    </source>
</evidence>
<gene>
    <name evidence="17" type="ORF">EDEG_02114</name>
</gene>
<dbReference type="OMA" id="GMHEFNV"/>
<evidence type="ECO:0000256" key="15">
    <source>
        <dbReference type="RuleBase" id="RU362109"/>
    </source>
</evidence>
<comment type="similarity">
    <text evidence="15">Belongs to the ubiquitin-conjugating enzyme family.</text>
</comment>
<dbReference type="STRING" id="1003232.J9DLV8"/>
<protein>
    <recommendedName>
        <fullName evidence="9">Ubiquitin-conjugating enzyme E2 H</fullName>
    </recommendedName>
    <alternativeName>
        <fullName evidence="12">(E3-independent) E2 ubiquitin-conjugating enzyme H</fullName>
    </alternativeName>
    <alternativeName>
        <fullName evidence="10">E2 ubiquitin-conjugating enzyme H</fullName>
    </alternativeName>
    <alternativeName>
        <fullName evidence="13">Ubiquitin carrier protein H</fullName>
    </alternativeName>
    <alternativeName>
        <fullName evidence="11">Ubiquitin-protein ligase H</fullName>
    </alternativeName>
</protein>
<evidence type="ECO:0000256" key="6">
    <source>
        <dbReference type="ARBA" id="ARBA00022990"/>
    </source>
</evidence>
<evidence type="ECO:0000313" key="17">
    <source>
        <dbReference type="EMBL" id="EJW03560.1"/>
    </source>
</evidence>
<evidence type="ECO:0000256" key="7">
    <source>
        <dbReference type="ARBA" id="ARBA00060202"/>
    </source>
</evidence>
<evidence type="ECO:0000256" key="2">
    <source>
        <dbReference type="ARBA" id="ARBA00022741"/>
    </source>
</evidence>
<accession>J9DLV8</accession>
<keyword evidence="4 15" id="KW-0067">ATP-binding</keyword>
<dbReference type="PROSITE" id="PS00183">
    <property type="entry name" value="UBC_1"/>
    <property type="match status" value="1"/>
</dbReference>
<dbReference type="OrthoDB" id="269518at2759"/>
<dbReference type="Gene3D" id="3.10.110.10">
    <property type="entry name" value="Ubiquitin Conjugating Enzyme"/>
    <property type="match status" value="1"/>
</dbReference>
<dbReference type="SMART" id="SM00212">
    <property type="entry name" value="UBCc"/>
    <property type="match status" value="1"/>
</dbReference>
<name>J9DLV8_EDHAE</name>
<evidence type="ECO:0000256" key="9">
    <source>
        <dbReference type="ARBA" id="ARBA00072436"/>
    </source>
</evidence>
<evidence type="ECO:0000259" key="16">
    <source>
        <dbReference type="PROSITE" id="PS50127"/>
    </source>
</evidence>
<dbReference type="AlphaFoldDB" id="J9DLV8"/>
<comment type="function">
    <text evidence="7">Accepts ubiquitin from the E1 complex and catalyzes its covalent attachment to other proteins. E2 ubiquitin conjugating enzyme that transfers ubiquitin to MAEA, a core component of the CTLH E3 ubiquitin-protein ligase complex. In vitro catalyzes 'Lys-11'- and 'Lys-48'-linked polyubiquitination. Capable, in vitro, to ubiquitinate histone H2A.</text>
</comment>
<keyword evidence="1" id="KW-0808">Transferase</keyword>
<evidence type="ECO:0000256" key="11">
    <source>
        <dbReference type="ARBA" id="ARBA00077502"/>
    </source>
</evidence>
<evidence type="ECO:0000256" key="8">
    <source>
        <dbReference type="ARBA" id="ARBA00063081"/>
    </source>
</evidence>
<dbReference type="CDD" id="cd23797">
    <property type="entry name" value="UBCc_UBE2H"/>
    <property type="match status" value="1"/>
</dbReference>
<evidence type="ECO:0000256" key="1">
    <source>
        <dbReference type="ARBA" id="ARBA00022679"/>
    </source>
</evidence>
<keyword evidence="2 15" id="KW-0547">Nucleotide-binding</keyword>
<dbReference type="SUPFAM" id="SSF54495">
    <property type="entry name" value="UBC-like"/>
    <property type="match status" value="1"/>
</dbReference>
<dbReference type="PROSITE" id="PS50127">
    <property type="entry name" value="UBC_2"/>
    <property type="match status" value="1"/>
</dbReference>
<evidence type="ECO:0000256" key="13">
    <source>
        <dbReference type="ARBA" id="ARBA00082119"/>
    </source>
</evidence>
<dbReference type="InParanoid" id="J9DLV8"/>
<evidence type="ECO:0000256" key="10">
    <source>
        <dbReference type="ARBA" id="ARBA00076312"/>
    </source>
</evidence>
<keyword evidence="5" id="KW-0832">Ubl conjugation</keyword>
<dbReference type="GO" id="GO:0004842">
    <property type="term" value="F:ubiquitin-protein transferase activity"/>
    <property type="evidence" value="ECO:0007669"/>
    <property type="project" value="UniProtKB-ARBA"/>
</dbReference>
<dbReference type="FunCoup" id="J9DLV8">
    <property type="interactions" value="141"/>
</dbReference>
<sequence length="168" mass="19000">MPTKNRIMSEVQKLIQIGFKVKILDDMCKQLQIIIPGPIDSPYENGNFLVNITVPSEYPFKSPSIGFGSKMFHPNIDESSGSICLDVLNQVWSPMYDLVNVCDIFLPQLLLYPNASDPLNGEAASLFLNDKEKYNNTVKEYVKKYSVAVKLEEETKEDSEIDSEDLDL</sequence>
<comment type="subunit">
    <text evidence="8">Interacts with MAEA and WDR26, components of the CTLH complex that contains GID4, RANBP9 and/or RANBP10, MKLN1, MAEA, RMND5A (or alternatively its paralog RMND5B), GID8, ARMC8, WDR26 and YPEL5.</text>
</comment>
<dbReference type="VEuPathDB" id="MicrosporidiaDB:EDEG_02114"/>
<keyword evidence="6" id="KW-0007">Acetylation</keyword>
<evidence type="ECO:0000256" key="4">
    <source>
        <dbReference type="ARBA" id="ARBA00022840"/>
    </source>
</evidence>
<keyword evidence="3 15" id="KW-0833">Ubl conjugation pathway</keyword>
<dbReference type="Proteomes" id="UP000003163">
    <property type="component" value="Unassembled WGS sequence"/>
</dbReference>
<dbReference type="HOGENOM" id="CLU_030988_7_1_1"/>
<dbReference type="Pfam" id="PF00179">
    <property type="entry name" value="UQ_con"/>
    <property type="match status" value="1"/>
</dbReference>
<dbReference type="EMBL" id="AFBI03000035">
    <property type="protein sequence ID" value="EJW03560.1"/>
    <property type="molecule type" value="Genomic_DNA"/>
</dbReference>